<dbReference type="GO" id="GO:1901135">
    <property type="term" value="P:carbohydrate derivative metabolic process"/>
    <property type="evidence" value="ECO:0007669"/>
    <property type="project" value="InterPro"/>
</dbReference>
<dbReference type="PROSITE" id="PS51464">
    <property type="entry name" value="SIS"/>
    <property type="match status" value="1"/>
</dbReference>
<keyword evidence="1" id="KW-0805">Transcription regulation</keyword>
<evidence type="ECO:0008006" key="8">
    <source>
        <dbReference type="Google" id="ProtNLM"/>
    </source>
</evidence>
<dbReference type="KEGG" id="lhi:JP39_00265"/>
<evidence type="ECO:0000259" key="5">
    <source>
        <dbReference type="PROSITE" id="PS51464"/>
    </source>
</evidence>
<dbReference type="InterPro" id="IPR036388">
    <property type="entry name" value="WH-like_DNA-bd_sf"/>
</dbReference>
<dbReference type="SUPFAM" id="SSF46689">
    <property type="entry name" value="Homeodomain-like"/>
    <property type="match status" value="1"/>
</dbReference>
<evidence type="ECO:0000256" key="1">
    <source>
        <dbReference type="ARBA" id="ARBA00023015"/>
    </source>
</evidence>
<evidence type="ECO:0000256" key="3">
    <source>
        <dbReference type="ARBA" id="ARBA00023163"/>
    </source>
</evidence>
<dbReference type="RefSeq" id="WP_041499126.1">
    <property type="nucleotide sequence ID" value="NZ_BJDV01000004.1"/>
</dbReference>
<feature type="domain" description="SIS" evidence="5">
    <location>
        <begin position="124"/>
        <end position="266"/>
    </location>
</feature>
<dbReference type="GO" id="GO:0003677">
    <property type="term" value="F:DNA binding"/>
    <property type="evidence" value="ECO:0007669"/>
    <property type="project" value="UniProtKB-KW"/>
</dbReference>
<dbReference type="PANTHER" id="PTHR30514:SF10">
    <property type="entry name" value="MURR_RPIR FAMILY TRANSCRIPTIONAL REGULATOR"/>
    <property type="match status" value="1"/>
</dbReference>
<dbReference type="OrthoDB" id="370421at2"/>
<dbReference type="CDD" id="cd05013">
    <property type="entry name" value="SIS_RpiR"/>
    <property type="match status" value="1"/>
</dbReference>
<dbReference type="InterPro" id="IPR035472">
    <property type="entry name" value="RpiR-like_SIS"/>
</dbReference>
<feature type="domain" description="HTH rpiR-type" evidence="4">
    <location>
        <begin position="3"/>
        <end position="79"/>
    </location>
</feature>
<dbReference type="STRING" id="1074467.JP39_00265"/>
<dbReference type="Proteomes" id="UP000061546">
    <property type="component" value="Chromosome"/>
</dbReference>
<keyword evidence="7" id="KW-1185">Reference proteome</keyword>
<evidence type="ECO:0000256" key="2">
    <source>
        <dbReference type="ARBA" id="ARBA00023125"/>
    </source>
</evidence>
<keyword evidence="3" id="KW-0804">Transcription</keyword>
<protein>
    <recommendedName>
        <fullName evidence="8">RpiR family transcriptional regulator</fullName>
    </recommendedName>
</protein>
<dbReference type="AlphaFoldDB" id="A0A0K2L9Q6"/>
<dbReference type="SUPFAM" id="SSF53697">
    <property type="entry name" value="SIS domain"/>
    <property type="match status" value="1"/>
</dbReference>
<dbReference type="InterPro" id="IPR047640">
    <property type="entry name" value="RpiR-like"/>
</dbReference>
<sequence>MVNTILLTIRSKMENASKAEKVLGEYILKNVQLIPGMSVAELSKQSGVSQATIVRFAQNLGVDGFKGLKVELARCSMDDVTNGLYDEISPDDGIDELKEKLVIRIQHTLETTSQGLDKDILKKTVDLLVSVNVIQVYGLGASNLVAEDFTQKFSRIGLNVINTQDTHELASNFLTQHNSQVIFLISDSGETVETLTLAKLAKKKGIPVISLTSNTNSSLAKVSDIHILTSDSVPKDKVRSAATTSLISQLYAVDLIYYLYLQRDYDKNVQRLKESHLLVDEYFAKKTKKR</sequence>
<keyword evidence="2" id="KW-0238">DNA-binding</keyword>
<dbReference type="InterPro" id="IPR000281">
    <property type="entry name" value="HTH_RpiR"/>
</dbReference>
<dbReference type="GO" id="GO:0003700">
    <property type="term" value="F:DNA-binding transcription factor activity"/>
    <property type="evidence" value="ECO:0007669"/>
    <property type="project" value="InterPro"/>
</dbReference>
<evidence type="ECO:0000313" key="6">
    <source>
        <dbReference type="EMBL" id="ALB27933.1"/>
    </source>
</evidence>
<evidence type="ECO:0000313" key="7">
    <source>
        <dbReference type="Proteomes" id="UP000061546"/>
    </source>
</evidence>
<dbReference type="InterPro" id="IPR046348">
    <property type="entry name" value="SIS_dom_sf"/>
</dbReference>
<reference evidence="6 7" key="1">
    <citation type="submission" date="2015-08" db="EMBL/GenBank/DDBJ databases">
        <title>Genomic sequence of Lactobacillus heilongjiangensis DSM 28069, isolated from Chinese traditional pickle.</title>
        <authorList>
            <person name="Jiang X."/>
            <person name="Zheng B."/>
            <person name="Cheng H."/>
        </authorList>
    </citation>
    <scope>NUCLEOTIDE SEQUENCE [LARGE SCALE GENOMIC DNA]</scope>
    <source>
        <strain evidence="6 7">DSM 28069</strain>
    </source>
</reference>
<dbReference type="PROSITE" id="PS51071">
    <property type="entry name" value="HTH_RPIR"/>
    <property type="match status" value="1"/>
</dbReference>
<organism evidence="6 7">
    <name type="scientific">Companilactobacillus heilongjiangensis</name>
    <dbReference type="NCBI Taxonomy" id="1074467"/>
    <lineage>
        <taxon>Bacteria</taxon>
        <taxon>Bacillati</taxon>
        <taxon>Bacillota</taxon>
        <taxon>Bacilli</taxon>
        <taxon>Lactobacillales</taxon>
        <taxon>Lactobacillaceae</taxon>
        <taxon>Companilactobacillus</taxon>
    </lineage>
</organism>
<accession>A0A0K2L9Q6</accession>
<dbReference type="EMBL" id="CP012559">
    <property type="protein sequence ID" value="ALB27933.1"/>
    <property type="molecule type" value="Genomic_DNA"/>
</dbReference>
<gene>
    <name evidence="6" type="ORF">JP39_00265</name>
</gene>
<dbReference type="Pfam" id="PF01418">
    <property type="entry name" value="HTH_6"/>
    <property type="match status" value="1"/>
</dbReference>
<dbReference type="InterPro" id="IPR009057">
    <property type="entry name" value="Homeodomain-like_sf"/>
</dbReference>
<name>A0A0K2L9Q6_9LACO</name>
<dbReference type="Gene3D" id="1.10.10.10">
    <property type="entry name" value="Winged helix-like DNA-binding domain superfamily/Winged helix DNA-binding domain"/>
    <property type="match status" value="1"/>
</dbReference>
<proteinExistence type="predicted"/>
<dbReference type="Gene3D" id="3.40.50.10490">
    <property type="entry name" value="Glucose-6-phosphate isomerase like protein, domain 1"/>
    <property type="match status" value="1"/>
</dbReference>
<dbReference type="GO" id="GO:0097367">
    <property type="term" value="F:carbohydrate derivative binding"/>
    <property type="evidence" value="ECO:0007669"/>
    <property type="project" value="InterPro"/>
</dbReference>
<dbReference type="PANTHER" id="PTHR30514">
    <property type="entry name" value="GLUCOKINASE"/>
    <property type="match status" value="1"/>
</dbReference>
<evidence type="ECO:0000259" key="4">
    <source>
        <dbReference type="PROSITE" id="PS51071"/>
    </source>
</evidence>
<dbReference type="InterPro" id="IPR001347">
    <property type="entry name" value="SIS_dom"/>
</dbReference>
<dbReference type="Pfam" id="PF01380">
    <property type="entry name" value="SIS"/>
    <property type="match status" value="1"/>
</dbReference>